<sequence>MRTVAAWGRTMMKRLSFLIGAVGLVISGAWSLTWAADSAAREIPAPFVPFEHMIGSWKGTAVPAVNRLKGWSETHMWAWKFAKGQPVGMTLELAGDKSLAKAQLSYVPDTKQYRLEGTDPGGKAIAFVGVMDKAGRALVLDRVGSAGQGKDRITIRPNSNLIRYTMAFDHQESGAPQYAKVVEVGLTKAGVSFAAGGDSADLPKCILTGGSATMSVTYQGKSYPICCSGCRDEFNEDPEKYVKKAALMTQPGEGKPSAKPASKVGRDDGSFDGLDDEVQPKSNGKSKASEKPASSSAKDQSADDDPAASSKPAAKASKAASQLRLAQNLEKSGKTAAALQYYRAVAKDYAGTPEAKTAAERIKALAGD</sequence>
<dbReference type="EMBL" id="CP003364">
    <property type="protein sequence ID" value="AGA28982.1"/>
    <property type="molecule type" value="Genomic_DNA"/>
</dbReference>
<dbReference type="InterPro" id="IPR011990">
    <property type="entry name" value="TPR-like_helical_dom_sf"/>
</dbReference>
<keyword evidence="4" id="KW-1185">Reference proteome</keyword>
<dbReference type="Pfam" id="PF04945">
    <property type="entry name" value="YHS"/>
    <property type="match status" value="1"/>
</dbReference>
<reference evidence="3 4" key="1">
    <citation type="submission" date="2012-02" db="EMBL/GenBank/DDBJ databases">
        <title>Complete sequence of chromosome of Singulisphaera acidiphila DSM 18658.</title>
        <authorList>
            <consortium name="US DOE Joint Genome Institute (JGI-PGF)"/>
            <person name="Lucas S."/>
            <person name="Copeland A."/>
            <person name="Lapidus A."/>
            <person name="Glavina del Rio T."/>
            <person name="Dalin E."/>
            <person name="Tice H."/>
            <person name="Bruce D."/>
            <person name="Goodwin L."/>
            <person name="Pitluck S."/>
            <person name="Peters L."/>
            <person name="Ovchinnikova G."/>
            <person name="Chertkov O."/>
            <person name="Kyrpides N."/>
            <person name="Mavromatis K."/>
            <person name="Ivanova N."/>
            <person name="Brettin T."/>
            <person name="Detter J.C."/>
            <person name="Han C."/>
            <person name="Larimer F."/>
            <person name="Land M."/>
            <person name="Hauser L."/>
            <person name="Markowitz V."/>
            <person name="Cheng J.-F."/>
            <person name="Hugenholtz P."/>
            <person name="Woyke T."/>
            <person name="Wu D."/>
            <person name="Tindall B."/>
            <person name="Pomrenke H."/>
            <person name="Brambilla E."/>
            <person name="Klenk H.-P."/>
            <person name="Eisen J.A."/>
        </authorList>
    </citation>
    <scope>NUCLEOTIDE SEQUENCE [LARGE SCALE GENOMIC DNA]</scope>
    <source>
        <strain evidence="4">ATCC BAA-1392 / DSM 18658 / VKM B-2454 / MOB10</strain>
    </source>
</reference>
<evidence type="ECO:0000313" key="4">
    <source>
        <dbReference type="Proteomes" id="UP000010798"/>
    </source>
</evidence>
<dbReference type="STRING" id="886293.Sinac_4822"/>
<name>L0DI99_SINAD</name>
<dbReference type="AlphaFoldDB" id="L0DI99"/>
<dbReference type="InterPro" id="IPR007029">
    <property type="entry name" value="YHS_dom"/>
</dbReference>
<dbReference type="RefSeq" id="WP_015248091.1">
    <property type="nucleotide sequence ID" value="NC_019892.1"/>
</dbReference>
<protein>
    <recommendedName>
        <fullName evidence="2">YHS domain-containing protein</fullName>
    </recommendedName>
</protein>
<dbReference type="GO" id="GO:0016491">
    <property type="term" value="F:oxidoreductase activity"/>
    <property type="evidence" value="ECO:0007669"/>
    <property type="project" value="InterPro"/>
</dbReference>
<organism evidence="3 4">
    <name type="scientific">Singulisphaera acidiphila (strain ATCC BAA-1392 / DSM 18658 / VKM B-2454 / MOB10)</name>
    <dbReference type="NCBI Taxonomy" id="886293"/>
    <lineage>
        <taxon>Bacteria</taxon>
        <taxon>Pseudomonadati</taxon>
        <taxon>Planctomycetota</taxon>
        <taxon>Planctomycetia</taxon>
        <taxon>Isosphaerales</taxon>
        <taxon>Isosphaeraceae</taxon>
        <taxon>Singulisphaera</taxon>
    </lineage>
</organism>
<accession>L0DI99</accession>
<dbReference type="HOGENOM" id="CLU_762429_0_0_0"/>
<dbReference type="OrthoDB" id="281529at2"/>
<evidence type="ECO:0000259" key="2">
    <source>
        <dbReference type="Pfam" id="PF04945"/>
    </source>
</evidence>
<proteinExistence type="predicted"/>
<gene>
    <name evidence="3" type="ordered locus">Sinac_4822</name>
</gene>
<dbReference type="Gene3D" id="1.10.620.20">
    <property type="entry name" value="Ribonucleotide Reductase, subunit A"/>
    <property type="match status" value="1"/>
</dbReference>
<dbReference type="KEGG" id="saci:Sinac_4822"/>
<dbReference type="eggNOG" id="COG3350">
    <property type="taxonomic scope" value="Bacteria"/>
</dbReference>
<dbReference type="InterPro" id="IPR012348">
    <property type="entry name" value="RNR-like"/>
</dbReference>
<dbReference type="Proteomes" id="UP000010798">
    <property type="component" value="Chromosome"/>
</dbReference>
<dbReference type="Gene3D" id="1.25.40.10">
    <property type="entry name" value="Tetratricopeptide repeat domain"/>
    <property type="match status" value="1"/>
</dbReference>
<feature type="region of interest" description="Disordered" evidence="1">
    <location>
        <begin position="247"/>
        <end position="323"/>
    </location>
</feature>
<feature type="compositionally biased region" description="Low complexity" evidence="1">
    <location>
        <begin position="307"/>
        <end position="322"/>
    </location>
</feature>
<feature type="domain" description="YHS" evidence="2">
    <location>
        <begin position="215"/>
        <end position="243"/>
    </location>
</feature>
<evidence type="ECO:0000256" key="1">
    <source>
        <dbReference type="SAM" id="MobiDB-lite"/>
    </source>
</evidence>
<evidence type="ECO:0000313" key="3">
    <source>
        <dbReference type="EMBL" id="AGA28982.1"/>
    </source>
</evidence>